<dbReference type="AlphaFoldDB" id="A0A9W5K7D4"/>
<proteinExistence type="predicted"/>
<sequence length="73" mass="8139">MLYGEKLHKEISKLVDDIENGAKSRPDLIGQAGTIIRNIEIIDATESEHGVSVRVSDNVGEVYWTDLQDVELD</sequence>
<dbReference type="RefSeq" id="WP_000965494.1">
    <property type="nucleotide sequence ID" value="NZ_JH792025.1"/>
</dbReference>
<evidence type="ECO:0000313" key="2">
    <source>
        <dbReference type="Proteomes" id="UP000006607"/>
    </source>
</evidence>
<reference evidence="1" key="1">
    <citation type="submission" date="2012-04" db="EMBL/GenBank/DDBJ databases">
        <title>The Genome Sequence of Bacillus cereus VD014.</title>
        <authorList>
            <consortium name="The Broad Institute Genome Sequencing Platform"/>
            <consortium name="The Broad Institute Genome Sequencing Center for Infectious Disease"/>
            <person name="Feldgarden M."/>
            <person name="Van der Auwera G.A."/>
            <person name="Mahillon J."/>
            <person name="Duprez V."/>
            <person name="Timmery S."/>
            <person name="Mattelet C."/>
            <person name="Dierick K."/>
            <person name="Sun M."/>
            <person name="Yu Z."/>
            <person name="Zhu L."/>
            <person name="Hu X."/>
            <person name="Shank E.B."/>
            <person name="Swiecicka I."/>
            <person name="Hansen B.M."/>
            <person name="Andrup L."/>
            <person name="Young S.K."/>
            <person name="Zeng Q."/>
            <person name="Gargeya S."/>
            <person name="Fitzgerald M."/>
            <person name="Haas B."/>
            <person name="Abouelleil A."/>
            <person name="Alvarado L."/>
            <person name="Arachchi H.M."/>
            <person name="Berlin A."/>
            <person name="Chapman S.B."/>
            <person name="Goldberg J."/>
            <person name="Griggs A."/>
            <person name="Gujja S."/>
            <person name="Hansen M."/>
            <person name="Howarth C."/>
            <person name="Imamovic A."/>
            <person name="Larimer J."/>
            <person name="McCowen C."/>
            <person name="Montmayeur A."/>
            <person name="Murphy C."/>
            <person name="Neiman D."/>
            <person name="Pearson M."/>
            <person name="Priest M."/>
            <person name="Roberts A."/>
            <person name="Saif S."/>
            <person name="Shea T."/>
            <person name="Sisk P."/>
            <person name="Sykes S."/>
            <person name="Wortman J."/>
            <person name="Nusbaum C."/>
            <person name="Birren B."/>
        </authorList>
    </citation>
    <scope>NUCLEOTIDE SEQUENCE</scope>
    <source>
        <strain evidence="1">VD014</strain>
    </source>
</reference>
<gene>
    <name evidence="1" type="ORF">IIA_02390</name>
</gene>
<name>A0A9W5K7D4_BACC8</name>
<evidence type="ECO:0000313" key="1">
    <source>
        <dbReference type="EMBL" id="EJR22355.1"/>
    </source>
</evidence>
<dbReference type="Proteomes" id="UP000006607">
    <property type="component" value="Unassembled WGS sequence"/>
</dbReference>
<organism evidence="1 2">
    <name type="scientific">Bacillus cereus (strain VD014)</name>
    <dbReference type="NCBI Taxonomy" id="1053223"/>
    <lineage>
        <taxon>Bacteria</taxon>
        <taxon>Bacillati</taxon>
        <taxon>Bacillota</taxon>
        <taxon>Bacilli</taxon>
        <taxon>Bacillales</taxon>
        <taxon>Bacillaceae</taxon>
        <taxon>Bacillus</taxon>
        <taxon>Bacillus cereus group</taxon>
    </lineage>
</organism>
<protein>
    <submittedName>
        <fullName evidence="1">Uncharacterized protein</fullName>
    </submittedName>
</protein>
<comment type="caution">
    <text evidence="1">The sequence shown here is derived from an EMBL/GenBank/DDBJ whole genome shotgun (WGS) entry which is preliminary data.</text>
</comment>
<dbReference type="EMBL" id="AHER01000030">
    <property type="protein sequence ID" value="EJR22355.1"/>
    <property type="molecule type" value="Genomic_DNA"/>
</dbReference>
<accession>A0A9W5K7D4</accession>